<evidence type="ECO:0000256" key="14">
    <source>
        <dbReference type="ARBA" id="ARBA00023242"/>
    </source>
</evidence>
<keyword evidence="8 17" id="KW-0863">Zinc-finger</keyword>
<reference evidence="21" key="1">
    <citation type="submission" date="2010-08" db="EMBL/GenBank/DDBJ databases">
        <authorList>
            <consortium name="Caenorhabditis japonica Sequencing Consortium"/>
            <person name="Wilson R.K."/>
        </authorList>
    </citation>
    <scope>NUCLEOTIDE SEQUENCE [LARGE SCALE GENOMIC DNA]</scope>
    <source>
        <strain evidence="21">DF5081</strain>
    </source>
</reference>
<dbReference type="GO" id="GO:0007283">
    <property type="term" value="P:spermatogenesis"/>
    <property type="evidence" value="ECO:0007669"/>
    <property type="project" value="UniProtKB-KW"/>
</dbReference>
<keyword evidence="5" id="KW-0963">Cytoplasm</keyword>
<dbReference type="SUPFAM" id="SSF57667">
    <property type="entry name" value="beta-beta-alpha zinc fingers"/>
    <property type="match status" value="3"/>
</dbReference>
<comment type="subunit">
    <text evidence="15">Interacts with the MX regulatory domain of tra-2.</text>
</comment>
<evidence type="ECO:0000313" key="21">
    <source>
        <dbReference type="Proteomes" id="UP000005237"/>
    </source>
</evidence>
<feature type="region of interest" description="Disordered" evidence="18">
    <location>
        <begin position="176"/>
        <end position="202"/>
    </location>
</feature>
<evidence type="ECO:0000256" key="10">
    <source>
        <dbReference type="ARBA" id="ARBA00022833"/>
    </source>
</evidence>
<dbReference type="InterPro" id="IPR043359">
    <property type="entry name" value="GLI-like"/>
</dbReference>
<evidence type="ECO:0000256" key="15">
    <source>
        <dbReference type="ARBA" id="ARBA00064748"/>
    </source>
</evidence>
<dbReference type="PANTHER" id="PTHR45718">
    <property type="entry name" value="TRANSCRIPTIONAL ACTIVATOR CUBITUS INTERRUPTUS"/>
    <property type="match status" value="1"/>
</dbReference>
<keyword evidence="9" id="KW-0221">Differentiation</keyword>
<evidence type="ECO:0000256" key="4">
    <source>
        <dbReference type="ARBA" id="ARBA00022473"/>
    </source>
</evidence>
<keyword evidence="14" id="KW-0539">Nucleus</keyword>
<keyword evidence="21" id="KW-1185">Reference proteome</keyword>
<dbReference type="FunFam" id="3.30.160.60:FF:000532">
    <property type="entry name" value="GLIS family zinc finger 2"/>
    <property type="match status" value="1"/>
</dbReference>
<dbReference type="GO" id="GO:0000981">
    <property type="term" value="F:DNA-binding transcription factor activity, RNA polymerase II-specific"/>
    <property type="evidence" value="ECO:0007669"/>
    <property type="project" value="TreeGrafter"/>
</dbReference>
<evidence type="ECO:0000259" key="19">
    <source>
        <dbReference type="PROSITE" id="PS50157"/>
    </source>
</evidence>
<evidence type="ECO:0000256" key="16">
    <source>
        <dbReference type="ARBA" id="ARBA00069845"/>
    </source>
</evidence>
<dbReference type="GO" id="GO:0008270">
    <property type="term" value="F:zinc ion binding"/>
    <property type="evidence" value="ECO:0007669"/>
    <property type="project" value="UniProtKB-KW"/>
</dbReference>
<dbReference type="FunFam" id="3.30.160.60:FF:000019">
    <property type="entry name" value="GLI family zinc finger 3"/>
    <property type="match status" value="1"/>
</dbReference>
<keyword evidence="13" id="KW-0238">DNA-binding</keyword>
<dbReference type="GO" id="GO:0005634">
    <property type="term" value="C:nucleus"/>
    <property type="evidence" value="ECO:0007669"/>
    <property type="project" value="UniProtKB-SubCell"/>
</dbReference>
<evidence type="ECO:0000256" key="11">
    <source>
        <dbReference type="ARBA" id="ARBA00022871"/>
    </source>
</evidence>
<dbReference type="Pfam" id="PF23561">
    <property type="entry name" value="zf-C2H2_15"/>
    <property type="match status" value="1"/>
</dbReference>
<sequence length="792" mass="87266">MEASEEMSPPPPPPPQQHPPPPLFPKFDLSQLLLLTATSPESSAYSYSSESSSSSNNSSISWSSASDTSSGFGSALSSAFTSPESLVRHSSGIRDVASPDMRRLLEHVSETLLNQNKIATTAADIILPAIPEASSSSSSSLSSGTIVPVVKFNTQTAPNGSTVATSVGQNVRLTVNGKRVGRPPGTFKRPPNNPVQERDDGEQAEELSDLICHWKDCMLKFPTLKGLVEHVHEKHVQSPEQEHHAWRCEWEGCDRNETFKALYMLIVHVRRHTGEKPNKCEYPGCGKEYSRLENLKTHRRTHTGEKPYKCEFENCEKAFSNASDRAKHQNRTHSNLLQKPYGCQIPGCSKSYTDPSSLRKHIKAVHGDEEYEKAKKSRPTNYSNRRRPDHRMAPVTGTMSHPYLQPAHNASSVPPPVSSMSSSQHQHNFMAAFVQAQQQQRQHLISATNAAQLIDPTGVAAAAAAVQAQQVQAQAHHQAQMMQMHQQMAIQAQQALQAHQLIQAQNFQQQQVLQAQMAIQGSLLRSPYHSPVQLTPPVNVMALLQKQQAQQSPTILQPITPITPITSSSNSLFTMPTLVPQQQTTPLLPSPISSNAFQHHIQNHVEPERDEEIDIDDEEDDEQAIAEVVLPSSSNNGQNPHNGGLGGIFSSRSSSSNGAVDIAGNVAAQEPRNSGERVTRSFLIADILQLACDFGNGSIFRDTAQYLRSLSHMLGHHLLVKSLVIIAPRHWPNSSTSCLTDPIANAPKQRFFSFVERLIVMNGSIVQWMMVELVEANHFLPMHQTMSLSDKN</sequence>
<comment type="subcellular location">
    <subcellularLocation>
        <location evidence="2">Cytoplasm</location>
    </subcellularLocation>
    <subcellularLocation>
        <location evidence="1">Nucleus</location>
    </subcellularLocation>
</comment>
<dbReference type="FunFam" id="3.30.160.60:FF:000104">
    <property type="entry name" value="Transcriptional repressor protein YY1"/>
    <property type="match status" value="1"/>
</dbReference>
<feature type="region of interest" description="Disordered" evidence="18">
    <location>
        <begin position="630"/>
        <end position="650"/>
    </location>
</feature>
<feature type="compositionally biased region" description="Pro residues" evidence="18">
    <location>
        <begin position="8"/>
        <end position="24"/>
    </location>
</feature>
<dbReference type="Pfam" id="PF00096">
    <property type="entry name" value="zf-C2H2"/>
    <property type="match status" value="3"/>
</dbReference>
<keyword evidence="6" id="KW-0479">Metal-binding</keyword>
<evidence type="ECO:0000256" key="18">
    <source>
        <dbReference type="SAM" id="MobiDB-lite"/>
    </source>
</evidence>
<dbReference type="GO" id="GO:0005737">
    <property type="term" value="C:cytoplasm"/>
    <property type="evidence" value="ECO:0007669"/>
    <property type="project" value="UniProtKB-SubCell"/>
</dbReference>
<dbReference type="GO" id="GO:0030154">
    <property type="term" value="P:cell differentiation"/>
    <property type="evidence" value="ECO:0007669"/>
    <property type="project" value="UniProtKB-KW"/>
</dbReference>
<feature type="region of interest" description="Disordered" evidence="18">
    <location>
        <begin position="367"/>
        <end position="396"/>
    </location>
</feature>
<dbReference type="AlphaFoldDB" id="A0A8R1DF09"/>
<proteinExistence type="inferred from homology"/>
<dbReference type="InterPro" id="IPR036236">
    <property type="entry name" value="Znf_C2H2_sf"/>
</dbReference>
<keyword evidence="4" id="KW-0217">Developmental protein</keyword>
<feature type="domain" description="C2H2-type" evidence="19">
    <location>
        <begin position="308"/>
        <end position="335"/>
    </location>
</feature>
<dbReference type="GO" id="GO:0019099">
    <property type="term" value="P:female germ-line sex determination"/>
    <property type="evidence" value="ECO:0007669"/>
    <property type="project" value="UniProtKB-ARBA"/>
</dbReference>
<evidence type="ECO:0000256" key="7">
    <source>
        <dbReference type="ARBA" id="ARBA00022737"/>
    </source>
</evidence>
<evidence type="ECO:0000256" key="1">
    <source>
        <dbReference type="ARBA" id="ARBA00004123"/>
    </source>
</evidence>
<evidence type="ECO:0000256" key="3">
    <source>
        <dbReference type="ARBA" id="ARBA00010831"/>
    </source>
</evidence>
<evidence type="ECO:0000313" key="20">
    <source>
        <dbReference type="EnsemblMetazoa" id="CJA00622.1"/>
    </source>
</evidence>
<name>A0A8R1DF09_CAEJA</name>
<dbReference type="Proteomes" id="UP000005237">
    <property type="component" value="Unassembled WGS sequence"/>
</dbReference>
<dbReference type="InterPro" id="IPR013087">
    <property type="entry name" value="Znf_C2H2_type"/>
</dbReference>
<feature type="domain" description="C2H2-type" evidence="19">
    <location>
        <begin position="341"/>
        <end position="371"/>
    </location>
</feature>
<organism evidence="20 21">
    <name type="scientific">Caenorhabditis japonica</name>
    <dbReference type="NCBI Taxonomy" id="281687"/>
    <lineage>
        <taxon>Eukaryota</taxon>
        <taxon>Metazoa</taxon>
        <taxon>Ecdysozoa</taxon>
        <taxon>Nematoda</taxon>
        <taxon>Chromadorea</taxon>
        <taxon>Rhabditida</taxon>
        <taxon>Rhabditina</taxon>
        <taxon>Rhabditomorpha</taxon>
        <taxon>Rhabditoidea</taxon>
        <taxon>Rhabditidae</taxon>
        <taxon>Peloderinae</taxon>
        <taxon>Caenorhabditis</taxon>
    </lineage>
</organism>
<dbReference type="GO" id="GO:0019101">
    <property type="term" value="P:female somatic sex determination"/>
    <property type="evidence" value="ECO:0007669"/>
    <property type="project" value="UniProtKB-ARBA"/>
</dbReference>
<evidence type="ECO:0000256" key="6">
    <source>
        <dbReference type="ARBA" id="ARBA00022723"/>
    </source>
</evidence>
<evidence type="ECO:0000256" key="5">
    <source>
        <dbReference type="ARBA" id="ARBA00022490"/>
    </source>
</evidence>
<accession>A0A8R1DF09</accession>
<dbReference type="GO" id="GO:0007548">
    <property type="term" value="P:sex differentiation"/>
    <property type="evidence" value="ECO:0007669"/>
    <property type="project" value="UniProtKB-KW"/>
</dbReference>
<keyword evidence="12" id="KW-0726">Sexual differentiation</keyword>
<dbReference type="FunFam" id="3.30.160.60:FF:000036">
    <property type="entry name" value="GLI family zinc finger 3"/>
    <property type="match status" value="1"/>
</dbReference>
<comment type="similarity">
    <text evidence="3">Belongs to the GLI C2H2-type zinc-finger protein family.</text>
</comment>
<dbReference type="GO" id="GO:0000978">
    <property type="term" value="F:RNA polymerase II cis-regulatory region sequence-specific DNA binding"/>
    <property type="evidence" value="ECO:0007669"/>
    <property type="project" value="TreeGrafter"/>
</dbReference>
<dbReference type="Gene3D" id="3.30.160.60">
    <property type="entry name" value="Classic Zinc Finger"/>
    <property type="match status" value="5"/>
</dbReference>
<feature type="domain" description="C2H2-type" evidence="19">
    <location>
        <begin position="246"/>
        <end position="277"/>
    </location>
</feature>
<dbReference type="InterPro" id="IPR056436">
    <property type="entry name" value="Znf-C2H2_ZIC1-5/GLI1-3-like"/>
</dbReference>
<evidence type="ECO:0000256" key="17">
    <source>
        <dbReference type="PROSITE-ProRule" id="PRU00042"/>
    </source>
</evidence>
<feature type="compositionally biased region" description="Polar residues" evidence="18">
    <location>
        <begin position="631"/>
        <end position="641"/>
    </location>
</feature>
<feature type="region of interest" description="Disordered" evidence="18">
    <location>
        <begin position="43"/>
        <end position="64"/>
    </location>
</feature>
<keyword evidence="7" id="KW-0677">Repeat</keyword>
<dbReference type="EnsemblMetazoa" id="CJA00622.1">
    <property type="protein sequence ID" value="CJA00622.1"/>
    <property type="gene ID" value="WBGene00119825"/>
</dbReference>
<protein>
    <recommendedName>
        <fullName evidence="16">Sex-determining transformer protein 1</fullName>
    </recommendedName>
</protein>
<evidence type="ECO:0000256" key="13">
    <source>
        <dbReference type="ARBA" id="ARBA00023125"/>
    </source>
</evidence>
<dbReference type="PROSITE" id="PS00028">
    <property type="entry name" value="ZINC_FINGER_C2H2_1"/>
    <property type="match status" value="3"/>
</dbReference>
<evidence type="ECO:0000256" key="2">
    <source>
        <dbReference type="ARBA" id="ARBA00004496"/>
    </source>
</evidence>
<keyword evidence="11" id="KW-0744">Spermatogenesis</keyword>
<dbReference type="PANTHER" id="PTHR45718:SF8">
    <property type="entry name" value="GLIS FAMILY ZINC FINGER 2"/>
    <property type="match status" value="1"/>
</dbReference>
<dbReference type="SMART" id="SM00355">
    <property type="entry name" value="ZnF_C2H2"/>
    <property type="match status" value="5"/>
</dbReference>
<evidence type="ECO:0000256" key="12">
    <source>
        <dbReference type="ARBA" id="ARBA00022928"/>
    </source>
</evidence>
<evidence type="ECO:0000256" key="9">
    <source>
        <dbReference type="ARBA" id="ARBA00022782"/>
    </source>
</evidence>
<reference evidence="20" key="2">
    <citation type="submission" date="2022-06" db="UniProtKB">
        <authorList>
            <consortium name="EnsemblMetazoa"/>
        </authorList>
    </citation>
    <scope>IDENTIFICATION</scope>
    <source>
        <strain evidence="20">DF5081</strain>
    </source>
</reference>
<feature type="domain" description="C2H2-type" evidence="19">
    <location>
        <begin position="278"/>
        <end position="307"/>
    </location>
</feature>
<evidence type="ECO:0000256" key="8">
    <source>
        <dbReference type="ARBA" id="ARBA00022771"/>
    </source>
</evidence>
<keyword evidence="10" id="KW-0862">Zinc</keyword>
<feature type="region of interest" description="Disordered" evidence="18">
    <location>
        <begin position="1"/>
        <end position="26"/>
    </location>
</feature>
<dbReference type="PROSITE" id="PS50157">
    <property type="entry name" value="ZINC_FINGER_C2H2_2"/>
    <property type="match status" value="4"/>
</dbReference>